<accession>B1WSL5</accession>
<sequence length="320" mass="37275">MIEIETLFYQIDDFCQAFSPIFESHLLPHKVVKRKRKYKLSLSEVATIVVYFHCSGYRNFKDYYVKYVLKHFQLEFPKLVSYNRFVELIPSVLMPLILYLNTRKGEVTGISFIDSTRLPICSNNRATRNKVFEGLANWGKSSTGWFFGFKLHLIINDKADATQPPLYGDWNAHQEGELLSFQVTPGNVDDRVPVKDLVEELFGKLYGDKGYISSPLFQKLFEKGIKFITPFRKKMKNRLLPMIDKIMLRKRSLIETVNDQLKNISQISHSRHRSVLNFMVNIIAGLIAYTHQEKKPSLNLDHEEYTYLPSMLTPSESLLF</sequence>
<proteinExistence type="predicted"/>
<keyword evidence="3" id="KW-1185">Reference proteome</keyword>
<evidence type="ECO:0000313" key="3">
    <source>
        <dbReference type="Proteomes" id="UP000001203"/>
    </source>
</evidence>
<organism evidence="2 3">
    <name type="scientific">Crocosphaera subtropica (strain ATCC 51142 / BH68)</name>
    <name type="common">Cyanothece sp. (strain ATCC 51142)</name>
    <dbReference type="NCBI Taxonomy" id="43989"/>
    <lineage>
        <taxon>Bacteria</taxon>
        <taxon>Bacillati</taxon>
        <taxon>Cyanobacteriota</taxon>
        <taxon>Cyanophyceae</taxon>
        <taxon>Oscillatoriophycideae</taxon>
        <taxon>Chroococcales</taxon>
        <taxon>Aphanothecaceae</taxon>
        <taxon>Crocosphaera</taxon>
        <taxon>Crocosphaera subtropica</taxon>
    </lineage>
</organism>
<dbReference type="EMBL" id="CP000806">
    <property type="protein sequence ID" value="ACB53594.1"/>
    <property type="molecule type" value="Genomic_DNA"/>
</dbReference>
<reference evidence="2 3" key="1">
    <citation type="journal article" date="2008" name="Proc. Natl. Acad. Sci. U.S.A.">
        <title>The genome of Cyanothece 51142, a unicellular diazotrophic cyanobacterium important in the marine nitrogen cycle.</title>
        <authorList>
            <person name="Welsh E.A."/>
            <person name="Liberton M."/>
            <person name="Stoeckel J."/>
            <person name="Loh T."/>
            <person name="Elvitigala T."/>
            <person name="Wang C."/>
            <person name="Wollam A."/>
            <person name="Fulton R.S."/>
            <person name="Clifton S.W."/>
            <person name="Jacobs J.M."/>
            <person name="Aurora R."/>
            <person name="Ghosh B.K."/>
            <person name="Sherman L.A."/>
            <person name="Smith R.D."/>
            <person name="Wilson R.K."/>
            <person name="Pakrasi H.B."/>
        </authorList>
    </citation>
    <scope>NUCLEOTIDE SEQUENCE [LARGE SCALE GENOMIC DNA]</scope>
    <source>
        <strain evidence="3">ATCC 51142 / BH68</strain>
    </source>
</reference>
<feature type="domain" description="Transposase DDE" evidence="1">
    <location>
        <begin position="104"/>
        <end position="160"/>
    </location>
</feature>
<dbReference type="eggNOG" id="COG3039">
    <property type="taxonomic scope" value="Bacteria"/>
</dbReference>
<dbReference type="InterPro" id="IPR025668">
    <property type="entry name" value="Tnp_DDE_dom"/>
</dbReference>
<gene>
    <name evidence="2" type="ordered locus">cce_4246</name>
</gene>
<name>B1WSL5_CROS5</name>
<protein>
    <submittedName>
        <fullName evidence="2">Transposase</fullName>
    </submittedName>
</protein>
<dbReference type="AlphaFoldDB" id="B1WSL5"/>
<dbReference type="Proteomes" id="UP000001203">
    <property type="component" value="Chromosome circular"/>
</dbReference>
<dbReference type="KEGG" id="cyt:cce_4246"/>
<evidence type="ECO:0000313" key="2">
    <source>
        <dbReference type="EMBL" id="ACB53594.1"/>
    </source>
</evidence>
<dbReference type="STRING" id="43989.cce_4246"/>
<feature type="domain" description="Transposase DDE" evidence="1">
    <location>
        <begin position="174"/>
        <end position="275"/>
    </location>
</feature>
<dbReference type="Pfam" id="PF13612">
    <property type="entry name" value="DDE_Tnp_1_3"/>
    <property type="match status" value="2"/>
</dbReference>
<dbReference type="HOGENOM" id="CLU_073308_1_0_3"/>
<dbReference type="NCBIfam" id="NF033520">
    <property type="entry name" value="transpos_IS982"/>
    <property type="match status" value="1"/>
</dbReference>
<dbReference type="RefSeq" id="WP_009543683.1">
    <property type="nucleotide sequence ID" value="NC_010546.1"/>
</dbReference>
<dbReference type="OrthoDB" id="419419at2"/>
<evidence type="ECO:0000259" key="1">
    <source>
        <dbReference type="Pfam" id="PF13612"/>
    </source>
</evidence>